<dbReference type="Gene3D" id="1.10.357.10">
    <property type="entry name" value="Tetracycline Repressor, domain 2"/>
    <property type="match status" value="1"/>
</dbReference>
<organism evidence="6 7">
    <name type="scientific">Leptospira ilyithenensis</name>
    <dbReference type="NCBI Taxonomy" id="2484901"/>
    <lineage>
        <taxon>Bacteria</taxon>
        <taxon>Pseudomonadati</taxon>
        <taxon>Spirochaetota</taxon>
        <taxon>Spirochaetia</taxon>
        <taxon>Leptospirales</taxon>
        <taxon>Leptospiraceae</taxon>
        <taxon>Leptospira</taxon>
    </lineage>
</organism>
<dbReference type="PANTHER" id="PTHR47506">
    <property type="entry name" value="TRANSCRIPTIONAL REGULATORY PROTEIN"/>
    <property type="match status" value="1"/>
</dbReference>
<dbReference type="PROSITE" id="PS50977">
    <property type="entry name" value="HTH_TETR_2"/>
    <property type="match status" value="1"/>
</dbReference>
<dbReference type="AlphaFoldDB" id="A0A4R9LRF1"/>
<dbReference type="SUPFAM" id="SSF48498">
    <property type="entry name" value="Tetracyclin repressor-like, C-terminal domain"/>
    <property type="match status" value="1"/>
</dbReference>
<evidence type="ECO:0000256" key="2">
    <source>
        <dbReference type="ARBA" id="ARBA00023125"/>
    </source>
</evidence>
<dbReference type="InterPro" id="IPR036271">
    <property type="entry name" value="Tet_transcr_reg_TetR-rel_C_sf"/>
</dbReference>
<dbReference type="PANTHER" id="PTHR47506:SF6">
    <property type="entry name" value="HTH-TYPE TRANSCRIPTIONAL REPRESSOR NEMR"/>
    <property type="match status" value="1"/>
</dbReference>
<evidence type="ECO:0000256" key="3">
    <source>
        <dbReference type="ARBA" id="ARBA00023163"/>
    </source>
</evidence>
<reference evidence="6" key="1">
    <citation type="journal article" date="2019" name="PLoS Negl. Trop. Dis.">
        <title>Revisiting the worldwide diversity of Leptospira species in the environment.</title>
        <authorList>
            <person name="Vincent A.T."/>
            <person name="Schiettekatte O."/>
            <person name="Bourhy P."/>
            <person name="Veyrier F.J."/>
            <person name="Picardeau M."/>
        </authorList>
    </citation>
    <scope>NUCLEOTIDE SEQUENCE [LARGE SCALE GENOMIC DNA]</scope>
    <source>
        <strain evidence="6">201400974</strain>
    </source>
</reference>
<proteinExistence type="predicted"/>
<dbReference type="OrthoDB" id="9814200at2"/>
<dbReference type="Proteomes" id="UP000298264">
    <property type="component" value="Unassembled WGS sequence"/>
</dbReference>
<evidence type="ECO:0000259" key="5">
    <source>
        <dbReference type="PROSITE" id="PS50977"/>
    </source>
</evidence>
<feature type="DNA-binding region" description="H-T-H motif" evidence="4">
    <location>
        <begin position="32"/>
        <end position="51"/>
    </location>
</feature>
<comment type="caution">
    <text evidence="6">The sequence shown here is derived from an EMBL/GenBank/DDBJ whole genome shotgun (WGS) entry which is preliminary data.</text>
</comment>
<dbReference type="Pfam" id="PF16925">
    <property type="entry name" value="TetR_C_13"/>
    <property type="match status" value="1"/>
</dbReference>
<feature type="domain" description="HTH tetR-type" evidence="5">
    <location>
        <begin position="9"/>
        <end position="69"/>
    </location>
</feature>
<dbReference type="InterPro" id="IPR011075">
    <property type="entry name" value="TetR_C"/>
</dbReference>
<dbReference type="SUPFAM" id="SSF46689">
    <property type="entry name" value="Homeodomain-like"/>
    <property type="match status" value="1"/>
</dbReference>
<keyword evidence="3" id="KW-0804">Transcription</keyword>
<gene>
    <name evidence="6" type="ORF">EHS11_11455</name>
</gene>
<evidence type="ECO:0000313" key="6">
    <source>
        <dbReference type="EMBL" id="TGN09697.1"/>
    </source>
</evidence>
<dbReference type="InterPro" id="IPR009057">
    <property type="entry name" value="Homeodomain-like_sf"/>
</dbReference>
<keyword evidence="1" id="KW-0805">Transcription regulation</keyword>
<dbReference type="InterPro" id="IPR001647">
    <property type="entry name" value="HTH_TetR"/>
</dbReference>
<evidence type="ECO:0000256" key="1">
    <source>
        <dbReference type="ARBA" id="ARBA00023015"/>
    </source>
</evidence>
<dbReference type="GO" id="GO:0003677">
    <property type="term" value="F:DNA binding"/>
    <property type="evidence" value="ECO:0007669"/>
    <property type="project" value="UniProtKB-UniRule"/>
</dbReference>
<keyword evidence="2 4" id="KW-0238">DNA-binding</keyword>
<keyword evidence="7" id="KW-1185">Reference proteome</keyword>
<dbReference type="PROSITE" id="PS01081">
    <property type="entry name" value="HTH_TETR_1"/>
    <property type="match status" value="1"/>
</dbReference>
<dbReference type="Pfam" id="PF00440">
    <property type="entry name" value="TetR_N"/>
    <property type="match status" value="1"/>
</dbReference>
<name>A0A4R9LRF1_9LEPT</name>
<dbReference type="EMBL" id="RQHV01000050">
    <property type="protein sequence ID" value="TGN09697.1"/>
    <property type="molecule type" value="Genomic_DNA"/>
</dbReference>
<evidence type="ECO:0000313" key="7">
    <source>
        <dbReference type="Proteomes" id="UP000298264"/>
    </source>
</evidence>
<protein>
    <submittedName>
        <fullName evidence="6">TetR/AcrR family transcriptional regulator</fullName>
    </submittedName>
</protein>
<evidence type="ECO:0000256" key="4">
    <source>
        <dbReference type="PROSITE-ProRule" id="PRU00335"/>
    </source>
</evidence>
<accession>A0A4R9LRF1</accession>
<dbReference type="InterPro" id="IPR023772">
    <property type="entry name" value="DNA-bd_HTH_TetR-type_CS"/>
</dbReference>
<sequence length="205" mass="23465">MVKKTRDPEKTRAHIIEVAFGEVYRKGFQGVSIRDIVAKTDLTTGAFFHYFATKNDLGYALVDEVIKKVTLETWIYPLAAYKNPIQGIISRYRKFIETVSDDFLTYGCAINNLTQEMSAVDTEFGEKLHSVMRLWIEGLEGYLERAQNEGYLKEKSDPRKIAEFIVAVHEGSFGLAKSFRDKKILWSSYYSLRDYLESVSGKSEG</sequence>